<dbReference type="Proteomes" id="UP001150603">
    <property type="component" value="Unassembled WGS sequence"/>
</dbReference>
<sequence>APASDLPGVVVSRFSSEGSEDGLTSLVTDLSAVKRPSAPDIGDMLDEAFDGPAADDDDDNGHDKVRPVVKVEDDKKKPMAEEQLASLVIPDDLADG</sequence>
<comment type="caution">
    <text evidence="1">The sequence shown here is derived from an EMBL/GenBank/DDBJ whole genome shotgun (WGS) entry which is preliminary data.</text>
</comment>
<reference evidence="1" key="1">
    <citation type="submission" date="2022-07" db="EMBL/GenBank/DDBJ databases">
        <title>Phylogenomic reconstructions and comparative analyses of Kickxellomycotina fungi.</title>
        <authorList>
            <person name="Reynolds N.K."/>
            <person name="Stajich J.E."/>
            <person name="Barry K."/>
            <person name="Grigoriev I.V."/>
            <person name="Crous P."/>
            <person name="Smith M.E."/>
        </authorList>
    </citation>
    <scope>NUCLEOTIDE SEQUENCE</scope>
    <source>
        <strain evidence="1">NRRL 5244</strain>
    </source>
</reference>
<protein>
    <submittedName>
        <fullName evidence="1">Uncharacterized protein</fullName>
    </submittedName>
</protein>
<organism evidence="1 2">
    <name type="scientific">Linderina macrospora</name>
    <dbReference type="NCBI Taxonomy" id="4868"/>
    <lineage>
        <taxon>Eukaryota</taxon>
        <taxon>Fungi</taxon>
        <taxon>Fungi incertae sedis</taxon>
        <taxon>Zoopagomycota</taxon>
        <taxon>Kickxellomycotina</taxon>
        <taxon>Kickxellomycetes</taxon>
        <taxon>Kickxellales</taxon>
        <taxon>Kickxellaceae</taxon>
        <taxon>Linderina</taxon>
    </lineage>
</organism>
<evidence type="ECO:0000313" key="1">
    <source>
        <dbReference type="EMBL" id="KAJ1946065.1"/>
    </source>
</evidence>
<gene>
    <name evidence="1" type="ORF">FBU59_002127</name>
</gene>
<keyword evidence="2" id="KW-1185">Reference proteome</keyword>
<proteinExistence type="predicted"/>
<feature type="non-terminal residue" evidence="1">
    <location>
        <position position="1"/>
    </location>
</feature>
<dbReference type="EMBL" id="JANBPW010001114">
    <property type="protein sequence ID" value="KAJ1946065.1"/>
    <property type="molecule type" value="Genomic_DNA"/>
</dbReference>
<accession>A0ACC1JC18</accession>
<name>A0ACC1JC18_9FUNG</name>
<evidence type="ECO:0000313" key="2">
    <source>
        <dbReference type="Proteomes" id="UP001150603"/>
    </source>
</evidence>